<dbReference type="RefSeq" id="WP_406700301.1">
    <property type="nucleotide sequence ID" value="NZ_CP155447.1"/>
</dbReference>
<dbReference type="SUPFAM" id="SSF63892">
    <property type="entry name" value="Pyridoxine 5'-phosphate synthase"/>
    <property type="match status" value="1"/>
</dbReference>
<dbReference type="EMBL" id="CP155447">
    <property type="protein sequence ID" value="XBH07465.1"/>
    <property type="molecule type" value="Genomic_DNA"/>
</dbReference>
<evidence type="ECO:0000313" key="6">
    <source>
        <dbReference type="EMBL" id="XBH07465.1"/>
    </source>
</evidence>
<dbReference type="PANTHER" id="PTHR30456">
    <property type="entry name" value="PYRIDOXINE 5'-PHOSPHATE SYNTHASE"/>
    <property type="match status" value="1"/>
</dbReference>
<evidence type="ECO:0000256" key="4">
    <source>
        <dbReference type="HAMAP-Rule" id="MF_00279"/>
    </source>
</evidence>
<evidence type="ECO:0000256" key="5">
    <source>
        <dbReference type="NCBIfam" id="TIGR00559"/>
    </source>
</evidence>
<dbReference type="PANTHER" id="PTHR30456:SF0">
    <property type="entry name" value="PYRIDOXINE 5'-PHOSPHATE SYNTHASE"/>
    <property type="match status" value="1"/>
</dbReference>
<dbReference type="InterPro" id="IPR013785">
    <property type="entry name" value="Aldolase_TIM"/>
</dbReference>
<evidence type="ECO:0000256" key="1">
    <source>
        <dbReference type="ARBA" id="ARBA00022490"/>
    </source>
</evidence>
<dbReference type="HAMAP" id="MF_00279">
    <property type="entry name" value="PdxJ"/>
    <property type="match status" value="1"/>
</dbReference>
<dbReference type="CDD" id="cd00003">
    <property type="entry name" value="PNPsynthase"/>
    <property type="match status" value="1"/>
</dbReference>
<proteinExistence type="inferred from homology"/>
<dbReference type="InterPro" id="IPR004569">
    <property type="entry name" value="PyrdxlP_synth_PdxJ"/>
</dbReference>
<feature type="binding site" evidence="4">
    <location>
        <position position="100"/>
    </location>
    <ligand>
        <name>1-deoxy-D-xylulose 5-phosphate</name>
        <dbReference type="ChEBI" id="CHEBI:57792"/>
    </ligand>
</feature>
<reference evidence="6" key="1">
    <citation type="submission" date="2024-05" db="EMBL/GenBank/DDBJ databases">
        <title>Planctomycetes of the genus Singulisphaera possess chitinolytic capabilities.</title>
        <authorList>
            <person name="Ivanova A."/>
        </authorList>
    </citation>
    <scope>NUCLEOTIDE SEQUENCE</scope>
    <source>
        <strain evidence="6">Ch08T</strain>
    </source>
</reference>
<dbReference type="GO" id="GO:0033856">
    <property type="term" value="F:pyridoxine 5'-phosphate synthase activity"/>
    <property type="evidence" value="ECO:0007669"/>
    <property type="project" value="UniProtKB-UniRule"/>
</dbReference>
<feature type="binding site" evidence="4">
    <location>
        <position position="50"/>
    </location>
    <ligand>
        <name>1-deoxy-D-xylulose 5-phosphate</name>
        <dbReference type="ChEBI" id="CHEBI:57792"/>
    </ligand>
</feature>
<comment type="function">
    <text evidence="4">Catalyzes the complicated ring closure reaction between the two acyclic compounds 1-deoxy-D-xylulose-5-phosphate (DXP) and 3-amino-2-oxopropyl phosphate (1-amino-acetone-3-phosphate or AAP) to form pyridoxine 5'-phosphate (PNP) and inorganic phosphate.</text>
</comment>
<keyword evidence="2 4" id="KW-0808">Transferase</keyword>
<dbReference type="NCBIfam" id="NF003627">
    <property type="entry name" value="PRK05265.1-5"/>
    <property type="match status" value="1"/>
</dbReference>
<feature type="site" description="Transition state stabilizer" evidence="4">
    <location>
        <position position="151"/>
    </location>
</feature>
<protein>
    <recommendedName>
        <fullName evidence="4 5">Pyridoxine 5'-phosphate synthase</fullName>
        <shortName evidence="4">PNP synthase</shortName>
        <ecNumber evidence="4 5">2.6.99.2</ecNumber>
    </recommendedName>
</protein>
<dbReference type="NCBIfam" id="NF003625">
    <property type="entry name" value="PRK05265.1-3"/>
    <property type="match status" value="1"/>
</dbReference>
<dbReference type="AlphaFoldDB" id="A0AAU7CQ94"/>
<organism evidence="6">
    <name type="scientific">Singulisphaera sp. Ch08</name>
    <dbReference type="NCBI Taxonomy" id="3120278"/>
    <lineage>
        <taxon>Bacteria</taxon>
        <taxon>Pseudomonadati</taxon>
        <taxon>Planctomycetota</taxon>
        <taxon>Planctomycetia</taxon>
        <taxon>Isosphaerales</taxon>
        <taxon>Isosphaeraceae</taxon>
        <taxon>Singulisphaera</taxon>
    </lineage>
</organism>
<dbReference type="Pfam" id="PF03740">
    <property type="entry name" value="PdxJ"/>
    <property type="match status" value="1"/>
</dbReference>
<feature type="binding site" evidence="4">
    <location>
        <position position="7"/>
    </location>
    <ligand>
        <name>3-amino-2-oxopropyl phosphate</name>
        <dbReference type="ChEBI" id="CHEBI:57279"/>
    </ligand>
</feature>
<dbReference type="GO" id="GO:0005829">
    <property type="term" value="C:cytosol"/>
    <property type="evidence" value="ECO:0007669"/>
    <property type="project" value="TreeGrafter"/>
</dbReference>
<dbReference type="Gene3D" id="3.20.20.70">
    <property type="entry name" value="Aldolase class I"/>
    <property type="match status" value="1"/>
</dbReference>
<feature type="binding site" evidence="4">
    <location>
        <position position="192"/>
    </location>
    <ligand>
        <name>3-amino-2-oxopropyl phosphate</name>
        <dbReference type="ChEBI" id="CHEBI:57279"/>
    </ligand>
</feature>
<feature type="active site" description="Proton acceptor" evidence="4">
    <location>
        <position position="43"/>
    </location>
</feature>
<evidence type="ECO:0000256" key="3">
    <source>
        <dbReference type="ARBA" id="ARBA00023096"/>
    </source>
</evidence>
<accession>A0AAU7CQ94</accession>
<feature type="binding site" evidence="4">
    <location>
        <begin position="213"/>
        <end position="214"/>
    </location>
    <ligand>
        <name>3-amino-2-oxopropyl phosphate</name>
        <dbReference type="ChEBI" id="CHEBI:57279"/>
    </ligand>
</feature>
<feature type="binding site" evidence="4">
    <location>
        <begin position="9"/>
        <end position="10"/>
    </location>
    <ligand>
        <name>1-deoxy-D-xylulose 5-phosphate</name>
        <dbReference type="ChEBI" id="CHEBI:57792"/>
    </ligand>
</feature>
<dbReference type="EC" id="2.6.99.2" evidence="4 5"/>
<feature type="binding site" evidence="4">
    <location>
        <position position="18"/>
    </location>
    <ligand>
        <name>3-amino-2-oxopropyl phosphate</name>
        <dbReference type="ChEBI" id="CHEBI:57279"/>
    </ligand>
</feature>
<keyword evidence="1 4" id="KW-0963">Cytoplasm</keyword>
<keyword evidence="3 4" id="KW-0664">Pyridoxine biosynthesis</keyword>
<dbReference type="GO" id="GO:0008615">
    <property type="term" value="P:pyridoxine biosynthetic process"/>
    <property type="evidence" value="ECO:0007669"/>
    <property type="project" value="UniProtKB-UniRule"/>
</dbReference>
<feature type="binding site" evidence="4">
    <location>
        <position position="45"/>
    </location>
    <ligand>
        <name>1-deoxy-D-xylulose 5-phosphate</name>
        <dbReference type="ChEBI" id="CHEBI:57792"/>
    </ligand>
</feature>
<comment type="subunit">
    <text evidence="4">Homooctamer; tetramer of dimers.</text>
</comment>
<comment type="similarity">
    <text evidence="4">Belongs to the PNP synthase family.</text>
</comment>
<name>A0AAU7CQ94_9BACT</name>
<dbReference type="InterPro" id="IPR036130">
    <property type="entry name" value="Pyridoxine-5'_phos_synth"/>
</dbReference>
<comment type="pathway">
    <text evidence="4">Cofactor biosynthesis; pyridoxine 5'-phosphate biosynthesis; pyridoxine 5'-phosphate from D-erythrose 4-phosphate: step 5/5.</text>
</comment>
<comment type="catalytic activity">
    <reaction evidence="4">
        <text>3-amino-2-oxopropyl phosphate + 1-deoxy-D-xylulose 5-phosphate = pyridoxine 5'-phosphate + phosphate + 2 H2O + H(+)</text>
        <dbReference type="Rhea" id="RHEA:15265"/>
        <dbReference type="ChEBI" id="CHEBI:15377"/>
        <dbReference type="ChEBI" id="CHEBI:15378"/>
        <dbReference type="ChEBI" id="CHEBI:43474"/>
        <dbReference type="ChEBI" id="CHEBI:57279"/>
        <dbReference type="ChEBI" id="CHEBI:57792"/>
        <dbReference type="ChEBI" id="CHEBI:58589"/>
        <dbReference type="EC" id="2.6.99.2"/>
    </reaction>
</comment>
<feature type="active site" description="Proton donor" evidence="4">
    <location>
        <position position="191"/>
    </location>
</feature>
<comment type="subcellular location">
    <subcellularLocation>
        <location evidence="4">Cytoplasm</location>
    </subcellularLocation>
</comment>
<feature type="active site" description="Proton acceptor" evidence="4">
    <location>
        <position position="70"/>
    </location>
</feature>
<dbReference type="NCBIfam" id="TIGR00559">
    <property type="entry name" value="pdxJ"/>
    <property type="match status" value="1"/>
</dbReference>
<gene>
    <name evidence="4" type="primary">pdxJ</name>
    <name evidence="6" type="ORF">V5E97_15930</name>
</gene>
<evidence type="ECO:0000256" key="2">
    <source>
        <dbReference type="ARBA" id="ARBA00022679"/>
    </source>
</evidence>
<sequence length="239" mass="26004">MPRLGVNIDHVATLRQARGGKEPDPVWAAALAELAGADGITIHLREDRRHIQDRDLRLLRETVKVRLNLELSVDPAIIAIALETRPDQVTFVPERRAELTTEGGLDVLGHRERVAEAISRCRDAGLEVSLFIDPDPAQVEISLALGAQAVELHTGRYADAVTDAEQAHELTALVNAGRITVASGLKLHAGHGLNYLNVGPVARLDGMTELNIGHSIISRAVFVGLERAVREMKDCLITR</sequence>